<sequence length="51" mass="5228">MAGGALHEHDVTAWLTEAGCQVGQKPGETARTIASGLAAGARRPRTVREAA</sequence>
<protein>
    <submittedName>
        <fullName evidence="1">Uncharacterized protein</fullName>
    </submittedName>
</protein>
<comment type="caution">
    <text evidence="1">The sequence shown here is derived from an EMBL/GenBank/DDBJ whole genome shotgun (WGS) entry which is preliminary data.</text>
</comment>
<keyword evidence="2" id="KW-1185">Reference proteome</keyword>
<name>A0A5M3WB49_9ACTN</name>
<organism evidence="1 2">
    <name type="scientific">Acrocarpospora corrugata</name>
    <dbReference type="NCBI Taxonomy" id="35763"/>
    <lineage>
        <taxon>Bacteria</taxon>
        <taxon>Bacillati</taxon>
        <taxon>Actinomycetota</taxon>
        <taxon>Actinomycetes</taxon>
        <taxon>Streptosporangiales</taxon>
        <taxon>Streptosporangiaceae</taxon>
        <taxon>Acrocarpospora</taxon>
    </lineage>
</organism>
<accession>A0A5M3WB49</accession>
<dbReference type="Proteomes" id="UP000334990">
    <property type="component" value="Unassembled WGS sequence"/>
</dbReference>
<dbReference type="AlphaFoldDB" id="A0A5M3WB49"/>
<evidence type="ECO:0000313" key="2">
    <source>
        <dbReference type="Proteomes" id="UP000334990"/>
    </source>
</evidence>
<proteinExistence type="predicted"/>
<reference evidence="1 2" key="1">
    <citation type="submission" date="2019-10" db="EMBL/GenBank/DDBJ databases">
        <title>Whole genome shotgun sequence of Acrocarpospora corrugata NBRC 13972.</title>
        <authorList>
            <person name="Ichikawa N."/>
            <person name="Kimura A."/>
            <person name="Kitahashi Y."/>
            <person name="Komaki H."/>
            <person name="Oguchi A."/>
        </authorList>
    </citation>
    <scope>NUCLEOTIDE SEQUENCE [LARGE SCALE GENOMIC DNA]</scope>
    <source>
        <strain evidence="1 2">NBRC 13972</strain>
    </source>
</reference>
<gene>
    <name evidence="1" type="ORF">Acor_83340</name>
</gene>
<evidence type="ECO:0000313" key="1">
    <source>
        <dbReference type="EMBL" id="GES06265.1"/>
    </source>
</evidence>
<dbReference type="EMBL" id="BLAD01000144">
    <property type="protein sequence ID" value="GES06265.1"/>
    <property type="molecule type" value="Genomic_DNA"/>
</dbReference>